<dbReference type="InterPro" id="IPR036390">
    <property type="entry name" value="WH_DNA-bd_sf"/>
</dbReference>
<dbReference type="NCBIfam" id="TIGR00738">
    <property type="entry name" value="rrf2_super"/>
    <property type="match status" value="1"/>
</dbReference>
<evidence type="ECO:0000313" key="2">
    <source>
        <dbReference type="Proteomes" id="UP001500027"/>
    </source>
</evidence>
<gene>
    <name evidence="1" type="ORF">GCM10022257_11650</name>
</gene>
<protein>
    <submittedName>
        <fullName evidence="1">RrF2 family transcriptional regulator</fullName>
    </submittedName>
</protein>
<accession>A0ABP8EA48</accession>
<dbReference type="RefSeq" id="WP_139001018.1">
    <property type="nucleotide sequence ID" value="NZ_BAABAV010000001.1"/>
</dbReference>
<dbReference type="Gene3D" id="1.10.10.10">
    <property type="entry name" value="Winged helix-like DNA-binding domain superfamily/Winged helix DNA-binding domain"/>
    <property type="match status" value="1"/>
</dbReference>
<comment type="caution">
    <text evidence="1">The sequence shown here is derived from an EMBL/GenBank/DDBJ whole genome shotgun (WGS) entry which is preliminary data.</text>
</comment>
<name>A0ABP8EA48_9FLAO</name>
<dbReference type="EMBL" id="BAABAV010000001">
    <property type="protein sequence ID" value="GAA4269064.1"/>
    <property type="molecule type" value="Genomic_DNA"/>
</dbReference>
<organism evidence="1 2">
    <name type="scientific">Hyunsoonleella aestuarii</name>
    <dbReference type="NCBI Taxonomy" id="912802"/>
    <lineage>
        <taxon>Bacteria</taxon>
        <taxon>Pseudomonadati</taxon>
        <taxon>Bacteroidota</taxon>
        <taxon>Flavobacteriia</taxon>
        <taxon>Flavobacteriales</taxon>
        <taxon>Flavobacteriaceae</taxon>
    </lineage>
</organism>
<dbReference type="InterPro" id="IPR036388">
    <property type="entry name" value="WH-like_DNA-bd_sf"/>
</dbReference>
<keyword evidence="2" id="KW-1185">Reference proteome</keyword>
<sequence length="143" mass="16147">MVSNSSKYAIKGVLFLALHSNEENKIAVKDISEPINVPQAYIAKLLQELSRENIISSTRGPKGGFYLSEENKNQPIINILKIIDGEKRLTSCMLSLEKCNEDKPCPLHKILSASRKEILKNFERKTINDLVFDMKKGNSFLPL</sequence>
<dbReference type="PROSITE" id="PS51197">
    <property type="entry name" value="HTH_RRF2_2"/>
    <property type="match status" value="1"/>
</dbReference>
<dbReference type="Pfam" id="PF02082">
    <property type="entry name" value="Rrf2"/>
    <property type="match status" value="1"/>
</dbReference>
<proteinExistence type="predicted"/>
<evidence type="ECO:0000313" key="1">
    <source>
        <dbReference type="EMBL" id="GAA4269064.1"/>
    </source>
</evidence>
<dbReference type="PANTHER" id="PTHR33221">
    <property type="entry name" value="WINGED HELIX-TURN-HELIX TRANSCRIPTIONAL REGULATOR, RRF2 FAMILY"/>
    <property type="match status" value="1"/>
</dbReference>
<reference evidence="2" key="1">
    <citation type="journal article" date="2019" name="Int. J. Syst. Evol. Microbiol.">
        <title>The Global Catalogue of Microorganisms (GCM) 10K type strain sequencing project: providing services to taxonomists for standard genome sequencing and annotation.</title>
        <authorList>
            <consortium name="The Broad Institute Genomics Platform"/>
            <consortium name="The Broad Institute Genome Sequencing Center for Infectious Disease"/>
            <person name="Wu L."/>
            <person name="Ma J."/>
        </authorList>
    </citation>
    <scope>NUCLEOTIDE SEQUENCE [LARGE SCALE GENOMIC DNA]</scope>
    <source>
        <strain evidence="2">JCM 17452</strain>
    </source>
</reference>
<dbReference type="Proteomes" id="UP001500027">
    <property type="component" value="Unassembled WGS sequence"/>
</dbReference>
<dbReference type="SUPFAM" id="SSF46785">
    <property type="entry name" value="Winged helix' DNA-binding domain"/>
    <property type="match status" value="1"/>
</dbReference>
<dbReference type="InterPro" id="IPR000944">
    <property type="entry name" value="Tscrpt_reg_Rrf2"/>
</dbReference>
<dbReference type="PANTHER" id="PTHR33221:SF13">
    <property type="entry name" value="TRANSCRIPTIONAL REGULATOR-RELATED"/>
    <property type="match status" value="1"/>
</dbReference>